<keyword evidence="1" id="KW-0472">Membrane</keyword>
<keyword evidence="1" id="KW-0812">Transmembrane</keyword>
<gene>
    <name evidence="2" type="ORF">H8S18_05920</name>
</gene>
<feature type="transmembrane region" description="Helical" evidence="1">
    <location>
        <begin position="457"/>
        <end position="477"/>
    </location>
</feature>
<feature type="transmembrane region" description="Helical" evidence="1">
    <location>
        <begin position="103"/>
        <end position="121"/>
    </location>
</feature>
<feature type="transmembrane region" description="Helical" evidence="1">
    <location>
        <begin position="362"/>
        <end position="379"/>
    </location>
</feature>
<feature type="transmembrane region" description="Helical" evidence="1">
    <location>
        <begin position="299"/>
        <end position="315"/>
    </location>
</feature>
<feature type="transmembrane region" description="Helical" evidence="1">
    <location>
        <begin position="228"/>
        <end position="247"/>
    </location>
</feature>
<feature type="transmembrane region" description="Helical" evidence="1">
    <location>
        <begin position="391"/>
        <end position="411"/>
    </location>
</feature>
<keyword evidence="3" id="KW-1185">Reference proteome</keyword>
<dbReference type="EMBL" id="JACOON010000002">
    <property type="protein sequence ID" value="MBC5647866.1"/>
    <property type="molecule type" value="Genomic_DNA"/>
</dbReference>
<feature type="transmembrane region" description="Helical" evidence="1">
    <location>
        <begin position="431"/>
        <end position="450"/>
    </location>
</feature>
<proteinExistence type="predicted"/>
<dbReference type="PANTHER" id="PTHR38454">
    <property type="entry name" value="INTEGRAL MEMBRANE PROTEIN-RELATED"/>
    <property type="match status" value="1"/>
</dbReference>
<reference evidence="2 3" key="1">
    <citation type="submission" date="2020-08" db="EMBL/GenBank/DDBJ databases">
        <title>Genome public.</title>
        <authorList>
            <person name="Liu C."/>
            <person name="Sun Q."/>
        </authorList>
    </citation>
    <scope>NUCLEOTIDE SEQUENCE [LARGE SCALE GENOMIC DNA]</scope>
    <source>
        <strain evidence="2 3">NSJ-35</strain>
    </source>
</reference>
<feature type="transmembrane region" description="Helical" evidence="1">
    <location>
        <begin position="15"/>
        <end position="34"/>
    </location>
</feature>
<keyword evidence="1" id="KW-1133">Transmembrane helix</keyword>
<evidence type="ECO:0000313" key="2">
    <source>
        <dbReference type="EMBL" id="MBC5647866.1"/>
    </source>
</evidence>
<protein>
    <submittedName>
        <fullName evidence="2">YfhO family protein</fullName>
    </submittedName>
</protein>
<feature type="transmembrane region" description="Helical" evidence="1">
    <location>
        <begin position="873"/>
        <end position="894"/>
    </location>
</feature>
<evidence type="ECO:0000313" key="3">
    <source>
        <dbReference type="Proteomes" id="UP000606889"/>
    </source>
</evidence>
<evidence type="ECO:0000256" key="1">
    <source>
        <dbReference type="SAM" id="Phobius"/>
    </source>
</evidence>
<feature type="transmembrane region" description="Helical" evidence="1">
    <location>
        <begin position="199"/>
        <end position="216"/>
    </location>
</feature>
<name>A0ABR7EDN6_9FIRM</name>
<dbReference type="Proteomes" id="UP000606889">
    <property type="component" value="Unassembled WGS sequence"/>
</dbReference>
<dbReference type="InterPro" id="IPR018580">
    <property type="entry name" value="Uncharacterised_YfhO"/>
</dbReference>
<accession>A0ABR7EDN6</accession>
<sequence length="912" mass="102823">MNDFVLKKCQISKKWLPSFIYILIFFAIPIIIYFDALIHQNLIGDGDMLGTLARNLDAKESLMQGSMTFWDIYEAGGIPQVASYLFYPVSWLVMPFDAVTQTTLYFTLHLSLGGIFLFFYLKEIKASVHAAFFGGMVFMISNMLLSRMGHSGVAATMIWTPLLLLAAEKLLKHDAKLKYALLAGIVVAMQALAGFQQVLIYSCIFVAIYYIACGLYKKIKWYKLVGSLIVAAIVGVCLWAVILLPTLQLMHFTGRASGDSFDFFASYSFDPRVALGMVSPAAWSALDGISYRGEILNDVYFGIPVLGLCIYTLIFHRKNFRIKLLGVGMALAFLFMICPSLGPIGRVIQKIPIIGAFRCTSRAIFLFAICEIALAALAVDKIIRKKEYRNYCKFSLIFFFVIFVVCFILYINRNTLFTTEKEISLNVKLWMPALVACINLAIAFIAAAISSKDGVRYLAALFPILLICVNVGDVLVLNTSSVFNTLEMTQRRYDPALVQDTEFSQFMNQNAGLEYRVAKVKDVSLSSSVNMDVKNEVINKYMNLSGYVSYENKDYIALFNSFWDSRFPGTDSQITNLSLYSMLGVKYIAVQDGYDFEAWENITRGRKILDIENVAVPESEDVAVVWETELELKPDQFYIVEVQAERNEWPAVLQLDFYGGAEYDHSEHDMNINELAQEFIIHSGEDAPQKAMLRLIANAEETFTVERIQVYEAEGARQIELPLAASVEDYRLVDIAQGSKQKNGDIKIYENEKAKPLVYSADHIIGTQDAKEIIAHSKGLDFDQNIYVAGHSDMQLADSNTNITIEDIRYNSVKATVSSETDSFIVMAQNYYPAWKAYIDGKETPIYIANGTLQGVDVPEGTHTVEFRYVPDYYYIGAAISGGTVVFLVLYFIWNRRKEKRISPGRKQERSR</sequence>
<feature type="transmembrane region" description="Helical" evidence="1">
    <location>
        <begin position="128"/>
        <end position="145"/>
    </location>
</feature>
<dbReference type="Pfam" id="PF09586">
    <property type="entry name" value="YfhO"/>
    <property type="match status" value="2"/>
</dbReference>
<feature type="transmembrane region" description="Helical" evidence="1">
    <location>
        <begin position="322"/>
        <end position="342"/>
    </location>
</feature>
<organism evidence="2 3">
    <name type="scientific">Christensenella tenuis</name>
    <dbReference type="NCBI Taxonomy" id="2763033"/>
    <lineage>
        <taxon>Bacteria</taxon>
        <taxon>Bacillati</taxon>
        <taxon>Bacillota</taxon>
        <taxon>Clostridia</taxon>
        <taxon>Christensenellales</taxon>
        <taxon>Christensenellaceae</taxon>
        <taxon>Christensenella</taxon>
    </lineage>
</organism>
<comment type="caution">
    <text evidence="2">The sequence shown here is derived from an EMBL/GenBank/DDBJ whole genome shotgun (WGS) entry which is preliminary data.</text>
</comment>
<dbReference type="PANTHER" id="PTHR38454:SF1">
    <property type="entry name" value="INTEGRAL MEMBRANE PROTEIN"/>
    <property type="match status" value="1"/>
</dbReference>